<evidence type="ECO:0000313" key="2">
    <source>
        <dbReference type="Ensembl" id="ENSCSEP00000027084.1"/>
    </source>
</evidence>
<dbReference type="GO" id="GO:0048255">
    <property type="term" value="P:mRNA stabilization"/>
    <property type="evidence" value="ECO:0007669"/>
    <property type="project" value="TreeGrafter"/>
</dbReference>
<evidence type="ECO:0000313" key="3">
    <source>
        <dbReference type="Proteomes" id="UP000265120"/>
    </source>
</evidence>
<dbReference type="GO" id="GO:0007141">
    <property type="term" value="P:male meiosis I"/>
    <property type="evidence" value="ECO:0007669"/>
    <property type="project" value="TreeGrafter"/>
</dbReference>
<dbReference type="OMA" id="EQWKCLE"/>
<dbReference type="Proteomes" id="UP000265120">
    <property type="component" value="Chromosome 17"/>
</dbReference>
<dbReference type="PANTHER" id="PTHR33861:SF4">
    <property type="entry name" value="MEIOSIS-SPECIFIC COILED-COIL DOMAIN-CONTAINING PROTEIN MEIOC"/>
    <property type="match status" value="1"/>
</dbReference>
<dbReference type="InterPro" id="IPR027963">
    <property type="entry name" value="MEIOC"/>
</dbReference>
<feature type="region of interest" description="Disordered" evidence="1">
    <location>
        <begin position="16"/>
        <end position="45"/>
    </location>
</feature>
<dbReference type="Pfam" id="PF15189">
    <property type="entry name" value="MEIOC"/>
    <property type="match status" value="1"/>
</dbReference>
<name>A0A3P8WK42_CYNSE</name>
<dbReference type="STRING" id="244447.ENSCSEP00000027084"/>
<dbReference type="PANTHER" id="PTHR33861">
    <property type="entry name" value="PROTEIN CBG18333"/>
    <property type="match status" value="1"/>
</dbReference>
<sequence length="266" mass="30417">MPHIYPVSDFRGYPSNPAISGSRSTLRHRNGVPNIDVHDKRTGNNSAVLNSTFQMRTNTEESAYHEGSPLMMVNKGGPETHLCSCIDESFMQWQCLEKERKKTEFILTKTFVGKMILATPNETMPKTPPNPTRVDHLLVKHVREQLKVSVPVLNWMESLRNSQLPISIKTALNKHRMVIRWTNARREEILGTFKHQPHKAQILEVRDILMVMALKDLATTTKNLRTALWCALQMTLPKPEKNLEVSDTREAGRETCASTITQYLFK</sequence>
<dbReference type="Ensembl" id="ENSCSET00000027449.1">
    <property type="protein sequence ID" value="ENSCSEP00000027084.1"/>
    <property type="gene ID" value="ENSCSEG00000017306.1"/>
</dbReference>
<dbReference type="GeneTree" id="ENSGT00940000174795"/>
<accession>A0A3P8WK42</accession>
<reference evidence="2 3" key="1">
    <citation type="journal article" date="2014" name="Nat. Genet.">
        <title>Whole-genome sequence of a flatfish provides insights into ZW sex chromosome evolution and adaptation to a benthic lifestyle.</title>
        <authorList>
            <person name="Chen S."/>
            <person name="Zhang G."/>
            <person name="Shao C."/>
            <person name="Huang Q."/>
            <person name="Liu G."/>
            <person name="Zhang P."/>
            <person name="Song W."/>
            <person name="An N."/>
            <person name="Chalopin D."/>
            <person name="Volff J.N."/>
            <person name="Hong Y."/>
            <person name="Li Q."/>
            <person name="Sha Z."/>
            <person name="Zhou H."/>
            <person name="Xie M."/>
            <person name="Yu Q."/>
            <person name="Liu Y."/>
            <person name="Xiang H."/>
            <person name="Wang N."/>
            <person name="Wu K."/>
            <person name="Yang C."/>
            <person name="Zhou Q."/>
            <person name="Liao X."/>
            <person name="Yang L."/>
            <person name="Hu Q."/>
            <person name="Zhang J."/>
            <person name="Meng L."/>
            <person name="Jin L."/>
            <person name="Tian Y."/>
            <person name="Lian J."/>
            <person name="Yang J."/>
            <person name="Miao G."/>
            <person name="Liu S."/>
            <person name="Liang Z."/>
            <person name="Yan F."/>
            <person name="Li Y."/>
            <person name="Sun B."/>
            <person name="Zhang H."/>
            <person name="Zhang J."/>
            <person name="Zhu Y."/>
            <person name="Du M."/>
            <person name="Zhao Y."/>
            <person name="Schartl M."/>
            <person name="Tang Q."/>
            <person name="Wang J."/>
        </authorList>
    </citation>
    <scope>NUCLEOTIDE SEQUENCE</scope>
</reference>
<dbReference type="GO" id="GO:0005634">
    <property type="term" value="C:nucleus"/>
    <property type="evidence" value="ECO:0007669"/>
    <property type="project" value="TreeGrafter"/>
</dbReference>
<reference evidence="2" key="3">
    <citation type="submission" date="2025-09" db="UniProtKB">
        <authorList>
            <consortium name="Ensembl"/>
        </authorList>
    </citation>
    <scope>IDENTIFICATION</scope>
</reference>
<dbReference type="GO" id="GO:0007144">
    <property type="term" value="P:female meiosis I"/>
    <property type="evidence" value="ECO:0007669"/>
    <property type="project" value="TreeGrafter"/>
</dbReference>
<organism evidence="2 3">
    <name type="scientific">Cynoglossus semilaevis</name>
    <name type="common">Tongue sole</name>
    <dbReference type="NCBI Taxonomy" id="244447"/>
    <lineage>
        <taxon>Eukaryota</taxon>
        <taxon>Metazoa</taxon>
        <taxon>Chordata</taxon>
        <taxon>Craniata</taxon>
        <taxon>Vertebrata</taxon>
        <taxon>Euteleostomi</taxon>
        <taxon>Actinopterygii</taxon>
        <taxon>Neopterygii</taxon>
        <taxon>Teleostei</taxon>
        <taxon>Neoteleostei</taxon>
        <taxon>Acanthomorphata</taxon>
        <taxon>Carangaria</taxon>
        <taxon>Pleuronectiformes</taxon>
        <taxon>Pleuronectoidei</taxon>
        <taxon>Cynoglossidae</taxon>
        <taxon>Cynoglossinae</taxon>
        <taxon>Cynoglossus</taxon>
    </lineage>
</organism>
<dbReference type="InParanoid" id="A0A3P8WK42"/>
<keyword evidence="3" id="KW-1185">Reference proteome</keyword>
<reference evidence="2" key="2">
    <citation type="submission" date="2025-08" db="UniProtKB">
        <authorList>
            <consortium name="Ensembl"/>
        </authorList>
    </citation>
    <scope>IDENTIFICATION</scope>
</reference>
<proteinExistence type="predicted"/>
<protein>
    <submittedName>
        <fullName evidence="2">Uncharacterized protein</fullName>
    </submittedName>
</protein>
<evidence type="ECO:0000256" key="1">
    <source>
        <dbReference type="SAM" id="MobiDB-lite"/>
    </source>
</evidence>
<dbReference type="AlphaFoldDB" id="A0A3P8WK42"/>
<dbReference type="GO" id="GO:0005737">
    <property type="term" value="C:cytoplasm"/>
    <property type="evidence" value="ECO:0007669"/>
    <property type="project" value="TreeGrafter"/>
</dbReference>